<evidence type="ECO:0000256" key="1">
    <source>
        <dbReference type="ARBA" id="ARBA00022679"/>
    </source>
</evidence>
<dbReference type="EMBL" id="KY314897">
    <property type="protein sequence ID" value="ATG70723.1"/>
    <property type="molecule type" value="mRNA"/>
</dbReference>
<evidence type="ECO:0000313" key="6">
    <source>
        <dbReference type="EMBL" id="ATG70723.1"/>
    </source>
</evidence>
<keyword evidence="3" id="KW-0175">Coiled coil</keyword>
<dbReference type="GO" id="GO:0006048">
    <property type="term" value="P:UDP-N-acetylglucosamine biosynthetic process"/>
    <property type="evidence" value="ECO:0007669"/>
    <property type="project" value="TreeGrafter"/>
</dbReference>
<dbReference type="InterPro" id="IPR029044">
    <property type="entry name" value="Nucleotide-diphossugar_trans"/>
</dbReference>
<dbReference type="Gene3D" id="3.90.550.10">
    <property type="entry name" value="Spore Coat Polysaccharide Biosynthesis Protein SpsA, Chain A"/>
    <property type="match status" value="1"/>
</dbReference>
<dbReference type="InterPro" id="IPR057388">
    <property type="entry name" value="Hexapep_UGP3_C"/>
</dbReference>
<evidence type="ECO:0000259" key="5">
    <source>
        <dbReference type="Pfam" id="PF25441"/>
    </source>
</evidence>
<dbReference type="PANTHER" id="PTHR11952">
    <property type="entry name" value="UDP- GLUCOSE PYROPHOSPHORYLASE"/>
    <property type="match status" value="1"/>
</dbReference>
<dbReference type="GO" id="GO:0003977">
    <property type="term" value="F:UDP-N-acetylglucosamine diphosphorylase activity"/>
    <property type="evidence" value="ECO:0007669"/>
    <property type="project" value="TreeGrafter"/>
</dbReference>
<dbReference type="SUPFAM" id="SSF53448">
    <property type="entry name" value="Nucleotide-diphospho-sugar transferases"/>
    <property type="match status" value="1"/>
</dbReference>
<protein>
    <submittedName>
        <fullName evidence="6">UGP3 UDP-glucose pyrophosphorylase 3</fullName>
    </submittedName>
</protein>
<reference evidence="6" key="1">
    <citation type="submission" date="2016-12" db="EMBL/GenBank/DDBJ databases">
        <title>Cupressaceae transcriptome phylogeny.</title>
        <authorList>
            <person name="Mao K."/>
            <person name="Ruhsam M."/>
        </authorList>
    </citation>
    <scope>NUCLEOTIDE SEQUENCE</scope>
</reference>
<keyword evidence="2" id="KW-0548">Nucleotidyltransferase</keyword>
<evidence type="ECO:0000256" key="2">
    <source>
        <dbReference type="ARBA" id="ARBA00022695"/>
    </source>
</evidence>
<name>A0A3Q8BN78_CALDE</name>
<evidence type="ECO:0000256" key="3">
    <source>
        <dbReference type="SAM" id="Coils"/>
    </source>
</evidence>
<keyword evidence="4" id="KW-0732">Signal</keyword>
<keyword evidence="1" id="KW-0808">Transferase</keyword>
<evidence type="ECO:0000256" key="4">
    <source>
        <dbReference type="SAM" id="SignalP"/>
    </source>
</evidence>
<dbReference type="AlphaFoldDB" id="A0A3Q8BN78"/>
<dbReference type="InterPro" id="IPR039741">
    <property type="entry name" value="UDP-sugar_pyrophosphorylase"/>
</dbReference>
<organism evidence="6">
    <name type="scientific">Calocedrus decurrens</name>
    <name type="common">California incense-cedar</name>
    <name type="synonym">Libocedrus decurrens</name>
    <dbReference type="NCBI Taxonomy" id="13387"/>
    <lineage>
        <taxon>Eukaryota</taxon>
        <taxon>Viridiplantae</taxon>
        <taxon>Streptophyta</taxon>
        <taxon>Embryophyta</taxon>
        <taxon>Tracheophyta</taxon>
        <taxon>Spermatophyta</taxon>
        <taxon>Pinopsida</taxon>
        <taxon>Pinidae</taxon>
        <taxon>Conifers II</taxon>
        <taxon>Cupressales</taxon>
        <taxon>Cupressaceae</taxon>
        <taxon>Calocedrus</taxon>
    </lineage>
</organism>
<feature type="signal peptide" evidence="4">
    <location>
        <begin position="1"/>
        <end position="19"/>
    </location>
</feature>
<feature type="domain" description="UGP3-like C-terminal hexapeptide repeats" evidence="5">
    <location>
        <begin position="745"/>
        <end position="909"/>
    </location>
</feature>
<accession>A0A3Q8BN78</accession>
<feature type="chain" id="PRO_5018747652" evidence="4">
    <location>
        <begin position="20"/>
        <end position="911"/>
    </location>
</feature>
<dbReference type="PANTHER" id="PTHR11952:SF14">
    <property type="entry name" value="UTP--GLUCOSE-1-PHOSPHATE URIDYLYLTRANSFERASE 3, CHLOROPLASTIC"/>
    <property type="match status" value="1"/>
</dbReference>
<feature type="coiled-coil region" evidence="3">
    <location>
        <begin position="98"/>
        <end position="125"/>
    </location>
</feature>
<dbReference type="InterPro" id="IPR002618">
    <property type="entry name" value="UDPGP_fam"/>
</dbReference>
<dbReference type="Pfam" id="PF01704">
    <property type="entry name" value="UDPGP"/>
    <property type="match status" value="1"/>
</dbReference>
<proteinExistence type="evidence at transcript level"/>
<sequence>MLDLFTLQIFSALCSGSSAMASCRNVSSRGIANVDAGSQIGLVSNKSTRRHRFLNLGVERKIPKSSASRFAVTRRLIAIKAVSIIDAPAQSSSQPSNLEQELRDLKILQARLRAAETQRERIQIINQQRRVASFFERNEILKDLLNFESLEERQIYLLKCLVSIGQEHVLVIEQSWLDLKQRPENGGQSRSSSPLKNALYILLSMIENWEKTGNYAKSPTFLNIKIGENSVKTVNAKNKSCKEEISNAMDKLLSTLEDVETFYDCIGGIVGYQVAILELILASKNEWHSLSSQFHQDYSDASSLNEFYVPLGPDLSKNIEYAAQAAVWGIEGLPELGEVYPLGGSGDRLGLIDKETGHSLPVAMLPYCGRTLLEGLIRDLQAREFLYYKTYGKQHITPVAIMTSAAKDNHKHIMALCEKHDWFGRGRQSFQLFEQPLVPTVDAEEGKWVKSEPFKLVLKPGGHGVIWKLASDKGIFDWFYSHGCRSATVRQISNPVAATDVTLLALAGIGLHNGKKLGFASCQRSVGASEGVNVLLERNTSAGCWEYGLTCIEYTEFNKLGIIDAPISPGSVQAQYPANTNVLYVDLATVERIGSSKSEASLPGMILNLKKPINYEDYLGVKHSIYAGRLECTMQNVADSLFTSHPYRCFSNVQENLDTFIVYNERRKVTSSAKRKRKAMDKSLHQTPDGSLLDIMRNAYDLLVSCNIQMDKVEDNTLYLNSGPPFLVFFHPALGPLWEVIRQKFRGGSIAKGSELQLEIAEFSWVDVQLDGSLIILAENIMGSEKSSENEDTMLHYGQQCGKCRLQNVKIANKGVDWKSSENVYWQHKVDRLETLKIVLHGNAEFDARDVVLKGDHIFEVPDGHRLQITTRDSGLSTTMEPIIDDMSICGSWHWKYTLHNSHFNLEMVEL</sequence>
<dbReference type="Pfam" id="PF25441">
    <property type="entry name" value="Hexapep_UGP3_C"/>
    <property type="match status" value="1"/>
</dbReference>